<feature type="transmembrane region" description="Helical" evidence="1">
    <location>
        <begin position="502"/>
        <end position="520"/>
    </location>
</feature>
<dbReference type="AlphaFoldDB" id="A0A1F6H3A5"/>
<feature type="transmembrane region" description="Helical" evidence="1">
    <location>
        <begin position="409"/>
        <end position="426"/>
    </location>
</feature>
<evidence type="ECO:0008006" key="5">
    <source>
        <dbReference type="Google" id="ProtNLM"/>
    </source>
</evidence>
<reference evidence="3 4" key="1">
    <citation type="journal article" date="2016" name="Nat. Commun.">
        <title>Thousands of microbial genomes shed light on interconnected biogeochemical processes in an aquifer system.</title>
        <authorList>
            <person name="Anantharaman K."/>
            <person name="Brown C.T."/>
            <person name="Hug L.A."/>
            <person name="Sharon I."/>
            <person name="Castelle C.J."/>
            <person name="Probst A.J."/>
            <person name="Thomas B.C."/>
            <person name="Singh A."/>
            <person name="Wilkins M.J."/>
            <person name="Karaoz U."/>
            <person name="Brodie E.L."/>
            <person name="Williams K.H."/>
            <person name="Hubbard S.S."/>
            <person name="Banfield J.F."/>
        </authorList>
    </citation>
    <scope>NUCLEOTIDE SEQUENCE [LARGE SCALE GENOMIC DNA]</scope>
</reference>
<gene>
    <name evidence="3" type="ORF">A2557_07520</name>
</gene>
<feature type="chain" id="PRO_5009524914" description="Citrate transporter-like domain-containing protein" evidence="2">
    <location>
        <begin position="28"/>
        <end position="561"/>
    </location>
</feature>
<evidence type="ECO:0000313" key="4">
    <source>
        <dbReference type="Proteomes" id="UP000177583"/>
    </source>
</evidence>
<feature type="transmembrane region" description="Helical" evidence="1">
    <location>
        <begin position="180"/>
        <end position="199"/>
    </location>
</feature>
<comment type="caution">
    <text evidence="3">The sequence shown here is derived from an EMBL/GenBank/DDBJ whole genome shotgun (WGS) entry which is preliminary data.</text>
</comment>
<feature type="transmembrane region" description="Helical" evidence="1">
    <location>
        <begin position="249"/>
        <end position="280"/>
    </location>
</feature>
<feature type="transmembrane region" description="Helical" evidence="1">
    <location>
        <begin position="470"/>
        <end position="490"/>
    </location>
</feature>
<evidence type="ECO:0000256" key="1">
    <source>
        <dbReference type="SAM" id="Phobius"/>
    </source>
</evidence>
<dbReference type="EMBL" id="MFNF01000001">
    <property type="protein sequence ID" value="OGH04826.1"/>
    <property type="molecule type" value="Genomic_DNA"/>
</dbReference>
<proteinExistence type="predicted"/>
<evidence type="ECO:0000313" key="3">
    <source>
        <dbReference type="EMBL" id="OGH04826.1"/>
    </source>
</evidence>
<keyword evidence="2" id="KW-0732">Signal</keyword>
<keyword evidence="1" id="KW-1133">Transmembrane helix</keyword>
<dbReference type="InterPro" id="IPR009978">
    <property type="entry name" value="Na_H_antiport_3"/>
</dbReference>
<dbReference type="Proteomes" id="UP000177583">
    <property type="component" value="Unassembled WGS sequence"/>
</dbReference>
<feature type="transmembrane region" description="Helical" evidence="1">
    <location>
        <begin position="335"/>
        <end position="355"/>
    </location>
</feature>
<organism evidence="3 4">
    <name type="scientific">Candidatus Lambdaproteobacteria bacterium RIFOXYD2_FULL_56_26</name>
    <dbReference type="NCBI Taxonomy" id="1817773"/>
    <lineage>
        <taxon>Bacteria</taxon>
        <taxon>Pseudomonadati</taxon>
        <taxon>Pseudomonadota</taxon>
        <taxon>Candidatus Lambdaproteobacteria</taxon>
    </lineage>
</organism>
<feature type="signal peptide" evidence="2">
    <location>
        <begin position="1"/>
        <end position="27"/>
    </location>
</feature>
<dbReference type="Pfam" id="PF07399">
    <property type="entry name" value="Na_H_antiport_3"/>
    <property type="match status" value="1"/>
</dbReference>
<keyword evidence="1" id="KW-0472">Membrane</keyword>
<keyword evidence="1" id="KW-0812">Transmembrane</keyword>
<evidence type="ECO:0000256" key="2">
    <source>
        <dbReference type="SAM" id="SignalP"/>
    </source>
</evidence>
<protein>
    <recommendedName>
        <fullName evidence="5">Citrate transporter-like domain-containing protein</fullName>
    </recommendedName>
</protein>
<feature type="transmembrane region" description="Helical" evidence="1">
    <location>
        <begin position="438"/>
        <end position="458"/>
    </location>
</feature>
<sequence length="561" mass="61542">MRHFFRQTPALLWFCLFVLWAAMPAWANESEMPAAPTAVETSSAPEVAGVPAVVPVLEEMHATESNDQGATLGEHSGPDHEEFPTPLAKYDDATMTVGASLSHRISVDPMNLVASLIFLFAILHTFVANKFTHMAHEIAHKHSEKACDINEHRFNTYSGEVVNEVSFKAQIFHFLGEVEAVFGIWTLALILSMAYFKGFHVPIEYISEVNYTEPLFVVVIMALAATRPITQLAEKFLKVFSQMLGGKSASWWLVILTVGPLLGSFITEPGAMTISAMLLAKQFYTKNPSLKFRYATIGLLFVNVSVGGTASHFAAPPILMVAGVWNWDLVFMLTHFGWKAAVGILASNLLYYFIFKKEFKELDGQKGMTAEEEAKKVDWNLREENVPAWIMLVHVCFMVWTVFNAHHPALFIGAFLFYIGFHQATAHHQNRLDLKPPIMVGFFLGGLVTHGGLQAWWLQPVLSSLGEIPLMLGATLLTAFNDNAAITYLSTLVPNLSPTLKYAVVAGAVTGGGLTVIANAPNPAGQSILNRYFPDGVVPLNLALAAIVPTILVGCAFMMLG</sequence>
<feature type="transmembrane region" description="Helical" evidence="1">
    <location>
        <begin position="540"/>
        <end position="560"/>
    </location>
</feature>
<name>A0A1F6H3A5_9PROT</name>
<feature type="transmembrane region" description="Helical" evidence="1">
    <location>
        <begin position="292"/>
        <end position="315"/>
    </location>
</feature>
<accession>A0A1F6H3A5</accession>